<accession>A0A0A8Z9C4</accession>
<dbReference type="AlphaFoldDB" id="A0A0A8Z9C4"/>
<proteinExistence type="predicted"/>
<reference evidence="1" key="2">
    <citation type="journal article" date="2015" name="Data Brief">
        <title>Shoot transcriptome of the giant reed, Arundo donax.</title>
        <authorList>
            <person name="Barrero R.A."/>
            <person name="Guerrero F.D."/>
            <person name="Moolhuijzen P."/>
            <person name="Goolsby J.A."/>
            <person name="Tidwell J."/>
            <person name="Bellgard S.E."/>
            <person name="Bellgard M.I."/>
        </authorList>
    </citation>
    <scope>NUCLEOTIDE SEQUENCE</scope>
    <source>
        <tissue evidence="1">Shoot tissue taken approximately 20 cm above the soil surface</tissue>
    </source>
</reference>
<protein>
    <submittedName>
        <fullName evidence="1">Uncharacterized protein</fullName>
    </submittedName>
</protein>
<reference evidence="1" key="1">
    <citation type="submission" date="2014-09" db="EMBL/GenBank/DDBJ databases">
        <authorList>
            <person name="Magalhaes I.L.F."/>
            <person name="Oliveira U."/>
            <person name="Santos F.R."/>
            <person name="Vidigal T.H.D.A."/>
            <person name="Brescovit A.D."/>
            <person name="Santos A.J."/>
        </authorList>
    </citation>
    <scope>NUCLEOTIDE SEQUENCE</scope>
    <source>
        <tissue evidence="1">Shoot tissue taken approximately 20 cm above the soil surface</tissue>
    </source>
</reference>
<name>A0A0A8Z9C4_ARUDO</name>
<organism evidence="1">
    <name type="scientific">Arundo donax</name>
    <name type="common">Giant reed</name>
    <name type="synonym">Donax arundinaceus</name>
    <dbReference type="NCBI Taxonomy" id="35708"/>
    <lineage>
        <taxon>Eukaryota</taxon>
        <taxon>Viridiplantae</taxon>
        <taxon>Streptophyta</taxon>
        <taxon>Embryophyta</taxon>
        <taxon>Tracheophyta</taxon>
        <taxon>Spermatophyta</taxon>
        <taxon>Magnoliopsida</taxon>
        <taxon>Liliopsida</taxon>
        <taxon>Poales</taxon>
        <taxon>Poaceae</taxon>
        <taxon>PACMAD clade</taxon>
        <taxon>Arundinoideae</taxon>
        <taxon>Arundineae</taxon>
        <taxon>Arundo</taxon>
    </lineage>
</organism>
<sequence>MLLVFCSLSKGSIFSCLMKHDVKKIVF</sequence>
<dbReference type="EMBL" id="GBRH01263612">
    <property type="protein sequence ID" value="JAD34283.1"/>
    <property type="molecule type" value="Transcribed_RNA"/>
</dbReference>
<evidence type="ECO:0000313" key="1">
    <source>
        <dbReference type="EMBL" id="JAD34283.1"/>
    </source>
</evidence>